<dbReference type="PANTHER" id="PTHR10264:SF19">
    <property type="entry name" value="AT06885P-RELATED"/>
    <property type="match status" value="1"/>
</dbReference>
<comment type="caution">
    <text evidence="4">The sequence shown here is derived from an EMBL/GenBank/DDBJ whole genome shotgun (WGS) entry which is preliminary data.</text>
</comment>
<feature type="non-terminal residue" evidence="4">
    <location>
        <position position="408"/>
    </location>
</feature>
<dbReference type="Proteomes" id="UP001295794">
    <property type="component" value="Unassembled WGS sequence"/>
</dbReference>
<dbReference type="SMART" id="SM00244">
    <property type="entry name" value="PHB"/>
    <property type="match status" value="1"/>
</dbReference>
<evidence type="ECO:0000256" key="1">
    <source>
        <dbReference type="ARBA" id="ARBA00008164"/>
    </source>
</evidence>
<dbReference type="InterPro" id="IPR001107">
    <property type="entry name" value="Band_7"/>
</dbReference>
<dbReference type="GO" id="GO:0005886">
    <property type="term" value="C:plasma membrane"/>
    <property type="evidence" value="ECO:0007669"/>
    <property type="project" value="InterPro"/>
</dbReference>
<feature type="region of interest" description="Disordered" evidence="2">
    <location>
        <begin position="30"/>
        <end position="91"/>
    </location>
</feature>
<evidence type="ECO:0000256" key="2">
    <source>
        <dbReference type="SAM" id="MobiDB-lite"/>
    </source>
</evidence>
<dbReference type="EMBL" id="CAVNYO010000480">
    <property type="protein sequence ID" value="CAK5284628.1"/>
    <property type="molecule type" value="Genomic_DNA"/>
</dbReference>
<dbReference type="SUPFAM" id="SSF117892">
    <property type="entry name" value="Band 7/SPFH domain"/>
    <property type="match status" value="1"/>
</dbReference>
<sequence length="408" mass="43297">KVGSKAVPINCACQQIALCKKVVRPLPSIPHTSPSSPLPPSGYKMNGFDRKDRDASSSSSHGGHVVDHNAPHVTDEPEAAPRRAAEPGKQGHIIQVQPLKRGEMQPSYAQDLGLGDVQHGLYGSLLQGLGTIVGVCGMVPCCPFPNPFREVQQGSVGLVSRFGQFYKSVDPGLVQVNVCTESLKTVDVKIQISPIGRQSVITRDNVNVEIDSVIYFQITNPYRSAFGISDLRTALIERAQTTLRHVVGARAVQSVVTEREAIAFEIAEIVGDVADKWGVAIEGILIKDIIFSPEVSASLSSAAQQKRLGESKVIAARAEVDAARLMRQAADILASPAAMQIRQLEALQTMAKTGNSKVIFVPMQLQSDVTGQLAGASSSGSNYGAMIQNEAGSDSVGRAGLLGSVSNL</sequence>
<feature type="domain" description="Band 7" evidence="3">
    <location>
        <begin position="146"/>
        <end position="303"/>
    </location>
</feature>
<protein>
    <recommendedName>
        <fullName evidence="3">Band 7 domain-containing protein</fullName>
    </recommendedName>
</protein>
<accession>A0AAD2I1A4</accession>
<organism evidence="4 5">
    <name type="scientific">Mycena citricolor</name>
    <dbReference type="NCBI Taxonomy" id="2018698"/>
    <lineage>
        <taxon>Eukaryota</taxon>
        <taxon>Fungi</taxon>
        <taxon>Dikarya</taxon>
        <taxon>Basidiomycota</taxon>
        <taxon>Agaricomycotina</taxon>
        <taxon>Agaricomycetes</taxon>
        <taxon>Agaricomycetidae</taxon>
        <taxon>Agaricales</taxon>
        <taxon>Marasmiineae</taxon>
        <taxon>Mycenaceae</taxon>
        <taxon>Mycena</taxon>
    </lineage>
</organism>
<dbReference type="InterPro" id="IPR036013">
    <property type="entry name" value="Band_7/SPFH_dom_sf"/>
</dbReference>
<dbReference type="GO" id="GO:0098552">
    <property type="term" value="C:side of membrane"/>
    <property type="evidence" value="ECO:0007669"/>
    <property type="project" value="UniProtKB-ARBA"/>
</dbReference>
<dbReference type="InterPro" id="IPR001972">
    <property type="entry name" value="Stomatin_HflK_fam"/>
</dbReference>
<evidence type="ECO:0000313" key="4">
    <source>
        <dbReference type="EMBL" id="CAK5284628.1"/>
    </source>
</evidence>
<dbReference type="InterPro" id="IPR043202">
    <property type="entry name" value="Band-7_stomatin-like"/>
</dbReference>
<proteinExistence type="inferred from homology"/>
<dbReference type="Gene3D" id="3.30.479.30">
    <property type="entry name" value="Band 7 domain"/>
    <property type="match status" value="1"/>
</dbReference>
<dbReference type="AlphaFoldDB" id="A0AAD2I1A4"/>
<evidence type="ECO:0000313" key="5">
    <source>
        <dbReference type="Proteomes" id="UP001295794"/>
    </source>
</evidence>
<feature type="compositionally biased region" description="Basic and acidic residues" evidence="2">
    <location>
        <begin position="64"/>
        <end position="86"/>
    </location>
</feature>
<dbReference type="Pfam" id="PF01145">
    <property type="entry name" value="Band_7"/>
    <property type="match status" value="1"/>
</dbReference>
<comment type="similarity">
    <text evidence="1">Belongs to the band 7/mec-2 family.</text>
</comment>
<dbReference type="FunFam" id="3.30.479.30:FF:000004">
    <property type="entry name" value="Putative membrane protease family, stomatin"/>
    <property type="match status" value="1"/>
</dbReference>
<dbReference type="Gene3D" id="6.10.250.2090">
    <property type="match status" value="1"/>
</dbReference>
<reference evidence="4" key="1">
    <citation type="submission" date="2023-11" db="EMBL/GenBank/DDBJ databases">
        <authorList>
            <person name="De Vega J J."/>
            <person name="De Vega J J."/>
        </authorList>
    </citation>
    <scope>NUCLEOTIDE SEQUENCE</scope>
</reference>
<dbReference type="PANTHER" id="PTHR10264">
    <property type="entry name" value="BAND 7 PROTEIN-RELATED"/>
    <property type="match status" value="1"/>
</dbReference>
<evidence type="ECO:0000259" key="3">
    <source>
        <dbReference type="SMART" id="SM00244"/>
    </source>
</evidence>
<dbReference type="CDD" id="cd13437">
    <property type="entry name" value="SPFH_alloslipin"/>
    <property type="match status" value="1"/>
</dbReference>
<keyword evidence="5" id="KW-1185">Reference proteome</keyword>
<gene>
    <name evidence="4" type="ORF">MYCIT1_LOCUS37994</name>
</gene>
<name>A0AAD2I1A4_9AGAR</name>
<dbReference type="PRINTS" id="PR00721">
    <property type="entry name" value="STOMATIN"/>
</dbReference>